<accession>A0A239NSP1</accession>
<reference evidence="1 2" key="1">
    <citation type="submission" date="2017-06" db="EMBL/GenBank/DDBJ databases">
        <authorList>
            <person name="Kim H.J."/>
            <person name="Triplett B.A."/>
        </authorList>
    </citation>
    <scope>NUCLEOTIDE SEQUENCE [LARGE SCALE GENOMIC DNA]</scope>
    <source>
        <strain evidence="1 2">CGMCC 4.2132</strain>
    </source>
</reference>
<sequence length="314" mass="34943">MISPLTFQTLRHATVLLCVAAVTGCSAIPWIGITTPREASDLTLPLDVYELGPKDRAQVLRVRFTLIKKCMQQFQIDFQGPSTEPVYYPKNAIYLDWLDENWAESYGYAEPPGQAEERSAAMSGIRSYVIQDEQSYVLWGKVKRFRGKAVPRGGCLAKADGILNQGAKGLSKADSEKTFNDEEIAALATGSADLILKDERIKAAERSWSSCMMWAGFVYQTPDDAMGDPQWASTVMDDQIKKPRGTQAEINTATADAKCRLDTNYYGARQASYSDSQNKIIEKHRDRLNTIKLLNQTRLANSAKVLSGEIVVPW</sequence>
<evidence type="ECO:0000313" key="2">
    <source>
        <dbReference type="Proteomes" id="UP000198282"/>
    </source>
</evidence>
<organism evidence="1 2">
    <name type="scientific">Streptosporangium subroseum</name>
    <dbReference type="NCBI Taxonomy" id="106412"/>
    <lineage>
        <taxon>Bacteria</taxon>
        <taxon>Bacillati</taxon>
        <taxon>Actinomycetota</taxon>
        <taxon>Actinomycetes</taxon>
        <taxon>Streptosporangiales</taxon>
        <taxon>Streptosporangiaceae</taxon>
        <taxon>Streptosporangium</taxon>
    </lineage>
</organism>
<dbReference type="OrthoDB" id="4800194at2"/>
<dbReference type="AlphaFoldDB" id="A0A239NSP1"/>
<evidence type="ECO:0000313" key="1">
    <source>
        <dbReference type="EMBL" id="SNT57712.1"/>
    </source>
</evidence>
<protein>
    <submittedName>
        <fullName evidence="1">Uncharacterized protein</fullName>
    </submittedName>
</protein>
<keyword evidence="2" id="KW-1185">Reference proteome</keyword>
<gene>
    <name evidence="1" type="ORF">SAMN05216276_106741</name>
</gene>
<dbReference type="EMBL" id="FZOD01000067">
    <property type="protein sequence ID" value="SNT57712.1"/>
    <property type="molecule type" value="Genomic_DNA"/>
</dbReference>
<dbReference type="Proteomes" id="UP000198282">
    <property type="component" value="Unassembled WGS sequence"/>
</dbReference>
<name>A0A239NSP1_9ACTN</name>
<proteinExistence type="predicted"/>